<feature type="transmembrane region" description="Helical" evidence="2">
    <location>
        <begin position="99"/>
        <end position="122"/>
    </location>
</feature>
<feature type="transmembrane region" description="Helical" evidence="2">
    <location>
        <begin position="60"/>
        <end position="87"/>
    </location>
</feature>
<feature type="compositionally biased region" description="Polar residues" evidence="1">
    <location>
        <begin position="204"/>
        <end position="216"/>
    </location>
</feature>
<dbReference type="PANTHER" id="PTHR34730:SF1">
    <property type="entry name" value="PARAQUAT-INDUCIBLE PROTEIN A"/>
    <property type="match status" value="1"/>
</dbReference>
<evidence type="ECO:0000256" key="2">
    <source>
        <dbReference type="SAM" id="Phobius"/>
    </source>
</evidence>
<accession>A0A7S3BEG8</accession>
<proteinExistence type="predicted"/>
<sequence>MAVCAAGILFSTTAVDVFTLHVEGLTGALLGEDASVSLSVAGMAGMVGTITSQGPPPLMYMLQVGFIITTMATPLVWLMCCTVLWTIPLSRRALHRWSVAAEVCYAWAMLDVFAVMVIASLLELDQFAQFIVQGEVDGINAIMQQYSEFHPYLPGQFVTFGVTPTLEAGYWLMTAFVFLSNPVGLFVMHAASITLDAPVAGGAQDTTSDPSASCPSDGSDEAPLALPPTLPPHRDGSSLCSSRPSELASRPSEMDRCSHDSLVLDGPLGRARITSSHTGSLEAPLLTQ</sequence>
<keyword evidence="2" id="KW-1133">Transmembrane helix</keyword>
<dbReference type="PANTHER" id="PTHR34730">
    <property type="entry name" value="UNNAMED PRODUCT"/>
    <property type="match status" value="1"/>
</dbReference>
<organism evidence="3">
    <name type="scientific">Haptolina ericina</name>
    <dbReference type="NCBI Taxonomy" id="156174"/>
    <lineage>
        <taxon>Eukaryota</taxon>
        <taxon>Haptista</taxon>
        <taxon>Haptophyta</taxon>
        <taxon>Prymnesiophyceae</taxon>
        <taxon>Prymnesiales</taxon>
        <taxon>Prymnesiaceae</taxon>
        <taxon>Haptolina</taxon>
    </lineage>
</organism>
<dbReference type="EMBL" id="HBHX01050950">
    <property type="protein sequence ID" value="CAE0130397.1"/>
    <property type="molecule type" value="Transcribed_RNA"/>
</dbReference>
<evidence type="ECO:0000256" key="1">
    <source>
        <dbReference type="SAM" id="MobiDB-lite"/>
    </source>
</evidence>
<evidence type="ECO:0000313" key="3">
    <source>
        <dbReference type="EMBL" id="CAE0130397.1"/>
    </source>
</evidence>
<name>A0A7S3BEG8_9EUKA</name>
<feature type="region of interest" description="Disordered" evidence="1">
    <location>
        <begin position="201"/>
        <end position="261"/>
    </location>
</feature>
<feature type="transmembrane region" description="Helical" evidence="2">
    <location>
        <begin position="168"/>
        <end position="188"/>
    </location>
</feature>
<gene>
    <name evidence="3" type="ORF">HERI1096_LOCUS28146</name>
</gene>
<dbReference type="AlphaFoldDB" id="A0A7S3BEG8"/>
<protein>
    <submittedName>
        <fullName evidence="3">Uncharacterized protein</fullName>
    </submittedName>
</protein>
<keyword evidence="2" id="KW-0812">Transmembrane</keyword>
<reference evidence="3" key="1">
    <citation type="submission" date="2021-01" db="EMBL/GenBank/DDBJ databases">
        <authorList>
            <person name="Corre E."/>
            <person name="Pelletier E."/>
            <person name="Niang G."/>
            <person name="Scheremetjew M."/>
            <person name="Finn R."/>
            <person name="Kale V."/>
            <person name="Holt S."/>
            <person name="Cochrane G."/>
            <person name="Meng A."/>
            <person name="Brown T."/>
            <person name="Cohen L."/>
        </authorList>
    </citation>
    <scope>NUCLEOTIDE SEQUENCE</scope>
    <source>
        <strain evidence="3">CCMP281</strain>
    </source>
</reference>
<keyword evidence="2" id="KW-0472">Membrane</keyword>